<reference evidence="1 2" key="1">
    <citation type="submission" date="2017-06" db="EMBL/GenBank/DDBJ databases">
        <authorList>
            <person name="Kim H.J."/>
            <person name="Triplett B.A."/>
        </authorList>
    </citation>
    <scope>NUCLEOTIDE SEQUENCE [LARGE SCALE GENOMIC DNA]</scope>
</reference>
<dbReference type="EMBL" id="MF403008">
    <property type="protein sequence ID" value="AUZ95198.1"/>
    <property type="molecule type" value="Genomic_DNA"/>
</dbReference>
<dbReference type="GeneID" id="40088442"/>
<sequence length="89" mass="10163">MNHKNGLPVHAYGVVQIKHLPLITYYVDGGNKKLGFDGNDFEFVLSFFSNVYNIVYQLKDPITFLVTDEHEAFFGCSPKMYEEIAPCLI</sequence>
<organism evidence="1 2">
    <name type="scientific">Agrobacterium phage Atu_ph07</name>
    <dbReference type="NCBI Taxonomy" id="2024264"/>
    <lineage>
        <taxon>Viruses</taxon>
        <taxon>Duplodnaviria</taxon>
        <taxon>Heunggongvirae</taxon>
        <taxon>Uroviricota</taxon>
        <taxon>Caudoviricetes</taxon>
        <taxon>Polybotosvirus</taxon>
        <taxon>Polybotosvirus Atuph07</taxon>
    </lineage>
</organism>
<name>A0A2L0V081_9CAUD</name>
<evidence type="ECO:0000313" key="1">
    <source>
        <dbReference type="EMBL" id="AUZ95198.1"/>
    </source>
</evidence>
<dbReference type="RefSeq" id="YP_009612104.1">
    <property type="nucleotide sequence ID" value="NC_042013.1"/>
</dbReference>
<evidence type="ECO:0000313" key="2">
    <source>
        <dbReference type="Proteomes" id="UP000223025"/>
    </source>
</evidence>
<protein>
    <submittedName>
        <fullName evidence="1">Uncharacterized protein</fullName>
    </submittedName>
</protein>
<dbReference type="KEGG" id="vg:40088442"/>
<keyword evidence="2" id="KW-1185">Reference proteome</keyword>
<proteinExistence type="predicted"/>
<dbReference type="Proteomes" id="UP000223025">
    <property type="component" value="Segment"/>
</dbReference>
<accession>A0A2L0V081</accession>